<dbReference type="RefSeq" id="WP_108946257.1">
    <property type="nucleotide sequence ID" value="NZ_JAPMLA010000009.1"/>
</dbReference>
<proteinExistence type="predicted"/>
<feature type="transmembrane region" description="Helical" evidence="1">
    <location>
        <begin position="40"/>
        <end position="61"/>
    </location>
</feature>
<protein>
    <submittedName>
        <fullName evidence="2">Uncharacterized protein</fullName>
    </submittedName>
</protein>
<dbReference type="EMBL" id="JAPMLD010000003">
    <property type="protein sequence ID" value="MDW4824513.1"/>
    <property type="molecule type" value="Genomic_DNA"/>
</dbReference>
<reference evidence="3 5" key="1">
    <citation type="journal article" date="2022" name="bioRxiv">
        <title>Prophages regulate Shewanella fidelis 3313 motility and biofilm formation: implications for gut colonization dynamics in Ciona robusta.</title>
        <authorList>
            <person name="Natarajan O."/>
            <person name="Gibboney S.L."/>
            <person name="Young M.N."/>
            <person name="Lim S.J."/>
            <person name="Pluta N."/>
            <person name="Atkinson C.G."/>
            <person name="Leigh B.A."/>
            <person name="Liberti A."/>
            <person name="Kees E.D."/>
            <person name="Breitbart M."/>
            <person name="Gralnick J.A."/>
            <person name="Dishaw L.J."/>
        </authorList>
    </citation>
    <scope>NUCLEOTIDE SEQUENCE [LARGE SCALE GENOMIC DNA]</scope>
    <source>
        <strain evidence="3 5">JG4066</strain>
    </source>
</reference>
<dbReference type="Proteomes" id="UP001271263">
    <property type="component" value="Unassembled WGS sequence"/>
</dbReference>
<accession>A0AAW8NKJ5</accession>
<evidence type="ECO:0000313" key="2">
    <source>
        <dbReference type="EMBL" id="MDR8523372.1"/>
    </source>
</evidence>
<feature type="transmembrane region" description="Helical" evidence="1">
    <location>
        <begin position="15"/>
        <end position="34"/>
    </location>
</feature>
<organism evidence="2 4">
    <name type="scientific">Shewanella fidelis</name>
    <dbReference type="NCBI Taxonomy" id="173509"/>
    <lineage>
        <taxon>Bacteria</taxon>
        <taxon>Pseudomonadati</taxon>
        <taxon>Pseudomonadota</taxon>
        <taxon>Gammaproteobacteria</taxon>
        <taxon>Alteromonadales</taxon>
        <taxon>Shewanellaceae</taxon>
        <taxon>Shewanella</taxon>
    </lineage>
</organism>
<keyword evidence="1" id="KW-0812">Transmembrane</keyword>
<dbReference type="AlphaFoldDB" id="A0AAW8NKJ5"/>
<comment type="caution">
    <text evidence="2">The sequence shown here is derived from an EMBL/GenBank/DDBJ whole genome shotgun (WGS) entry which is preliminary data.</text>
</comment>
<dbReference type="Proteomes" id="UP001259340">
    <property type="component" value="Unassembled WGS sequence"/>
</dbReference>
<sequence length="88" mass="9750">MLATLSQHGVRLDKLMLFHFLLITAWLLTLSPLVHLTYGATPLVLSSLVIPLTCISTLIGLKIGHGFDKLPSTLLFSSWMLVWAVHLL</sequence>
<gene>
    <name evidence="2" type="ORF">OS133_06680</name>
    <name evidence="3" type="ORF">OS134_10640</name>
</gene>
<keyword evidence="5" id="KW-1185">Reference proteome</keyword>
<keyword evidence="1" id="KW-1133">Transmembrane helix</keyword>
<keyword evidence="1" id="KW-0472">Membrane</keyword>
<evidence type="ECO:0000256" key="1">
    <source>
        <dbReference type="SAM" id="Phobius"/>
    </source>
</evidence>
<evidence type="ECO:0000313" key="3">
    <source>
        <dbReference type="EMBL" id="MDW4824513.1"/>
    </source>
</evidence>
<dbReference type="EMBL" id="JAPMLE010000001">
    <property type="protein sequence ID" value="MDR8523372.1"/>
    <property type="molecule type" value="Genomic_DNA"/>
</dbReference>
<name>A0AAW8NKJ5_9GAMM</name>
<evidence type="ECO:0000313" key="5">
    <source>
        <dbReference type="Proteomes" id="UP001271263"/>
    </source>
</evidence>
<reference evidence="2" key="2">
    <citation type="submission" date="2022-11" db="EMBL/GenBank/DDBJ databases">
        <title>Prophages regulate Shewanella fidelis motility and biofilm formation: implications for gut colonization dynamics in Ciona robusta.</title>
        <authorList>
            <person name="Natarajan O."/>
            <person name="Gibboney S.L."/>
            <person name="Young M.N."/>
            <person name="Lim S.J."/>
            <person name="Pluta N."/>
            <person name="Atkinson C.G.F."/>
            <person name="Leigh B.A."/>
            <person name="Liberti A."/>
            <person name="Kees E."/>
            <person name="Breitbart M."/>
            <person name="Gralnick J."/>
            <person name="Dishaw L.J."/>
        </authorList>
    </citation>
    <scope>NUCLEOTIDE SEQUENCE</scope>
    <source>
        <strain evidence="2">3313</strain>
    </source>
</reference>
<evidence type="ECO:0000313" key="4">
    <source>
        <dbReference type="Proteomes" id="UP001259340"/>
    </source>
</evidence>